<dbReference type="InterPro" id="IPR046159">
    <property type="entry name" value="DUF6161"/>
</dbReference>
<gene>
    <name evidence="3" type="ORF">Kalk_07615</name>
</gene>
<name>A0A2K9LJ72_9GAMM</name>
<feature type="domain" description="DUF6161" evidence="2">
    <location>
        <begin position="197"/>
        <end position="384"/>
    </location>
</feature>
<dbReference type="EMBL" id="CP022684">
    <property type="protein sequence ID" value="AUM12287.1"/>
    <property type="molecule type" value="Genomic_DNA"/>
</dbReference>
<evidence type="ECO:0000259" key="2">
    <source>
        <dbReference type="Pfam" id="PF19658"/>
    </source>
</evidence>
<keyword evidence="1" id="KW-0472">Membrane</keyword>
<dbReference type="Pfam" id="PF19658">
    <property type="entry name" value="DUF6161"/>
    <property type="match status" value="1"/>
</dbReference>
<reference evidence="4" key="1">
    <citation type="submission" date="2017-08" db="EMBL/GenBank/DDBJ databases">
        <title>Direct submision.</title>
        <authorList>
            <person name="Kim S.-J."/>
            <person name="Rhee S.-K."/>
        </authorList>
    </citation>
    <scope>NUCLEOTIDE SEQUENCE [LARGE SCALE GENOMIC DNA]</scope>
    <source>
        <strain evidence="4">GI5</strain>
    </source>
</reference>
<protein>
    <recommendedName>
        <fullName evidence="2">DUF6161 domain-containing protein</fullName>
    </recommendedName>
</protein>
<feature type="transmembrane region" description="Helical" evidence="1">
    <location>
        <begin position="272"/>
        <end position="296"/>
    </location>
</feature>
<dbReference type="AlphaFoldDB" id="A0A2K9LJ72"/>
<dbReference type="OrthoDB" id="6193541at2"/>
<keyword evidence="4" id="KW-1185">Reference proteome</keyword>
<evidence type="ECO:0000256" key="1">
    <source>
        <dbReference type="SAM" id="Phobius"/>
    </source>
</evidence>
<evidence type="ECO:0000313" key="3">
    <source>
        <dbReference type="EMBL" id="AUM12287.1"/>
    </source>
</evidence>
<sequence>MNVNVNFDFSDLSGKNFKFQDSRALAEFLEFEVNFWAEKNKYIGNQRQLHPSINYCSNFKDVLQKMQSWDEQEDITTEIYQDKLNGLKQNLFRHTNTQWLWSGHSYTNIFIDCHKNHGLATAAAFLEYVTKNQVGNLNSPESFLGVMIGYDYLNQGADLVKRGKAERESIELLRCELESAHKALFGEIEAFKKTFNEWDATVKENWNTWLVDSNEQNSNLQKSTKDEFVSFMDGCNTRIQDLENTYQEKLRLEKPATYWNIAARKYGVQGGLWALALIAAVLLGLVYFSNFFLGWLEGKPIPLGLHTIQGVVIFGSIATAYAFLVRVLSKLTFSSLHLMRDAEEREQLTYLYLSLMKDSDVSEADRRIVLQALFSRSETGLLAAEHGPTMPSVGEIVSTASKLK</sequence>
<proteinExistence type="predicted"/>
<dbReference type="Proteomes" id="UP000235116">
    <property type="component" value="Chromosome"/>
</dbReference>
<keyword evidence="1" id="KW-0812">Transmembrane</keyword>
<evidence type="ECO:0000313" key="4">
    <source>
        <dbReference type="Proteomes" id="UP000235116"/>
    </source>
</evidence>
<accession>A0A2K9LJ72</accession>
<organism evidence="3 4">
    <name type="scientific">Ketobacter alkanivorans</name>
    <dbReference type="NCBI Taxonomy" id="1917421"/>
    <lineage>
        <taxon>Bacteria</taxon>
        <taxon>Pseudomonadati</taxon>
        <taxon>Pseudomonadota</taxon>
        <taxon>Gammaproteobacteria</taxon>
        <taxon>Pseudomonadales</taxon>
        <taxon>Ketobacteraceae</taxon>
        <taxon>Ketobacter</taxon>
    </lineage>
</organism>
<keyword evidence="1" id="KW-1133">Transmembrane helix</keyword>
<dbReference type="RefSeq" id="WP_101893623.1">
    <property type="nucleotide sequence ID" value="NZ_CP022684.1"/>
</dbReference>
<feature type="transmembrane region" description="Helical" evidence="1">
    <location>
        <begin position="308"/>
        <end position="329"/>
    </location>
</feature>
<dbReference type="KEGG" id="kak:Kalk_07615"/>